<feature type="compositionally biased region" description="Basic and acidic residues" evidence="1">
    <location>
        <begin position="57"/>
        <end position="66"/>
    </location>
</feature>
<reference evidence="2 3" key="1">
    <citation type="journal article" date="2023" name="Mol. Biol. Evol.">
        <title>Genomics of Secondarily Temperate Adaptation in the Only Non-Antarctic Icefish.</title>
        <authorList>
            <person name="Rivera-Colon A.G."/>
            <person name="Rayamajhi N."/>
            <person name="Minhas B.F."/>
            <person name="Madrigal G."/>
            <person name="Bilyk K.T."/>
            <person name="Yoon V."/>
            <person name="Hune M."/>
            <person name="Gregory S."/>
            <person name="Cheng C.H.C."/>
            <person name="Catchen J.M."/>
        </authorList>
    </citation>
    <scope>NUCLEOTIDE SEQUENCE [LARGE SCALE GENOMIC DNA]</scope>
    <source>
        <strain evidence="2">JC2023a</strain>
    </source>
</reference>
<dbReference type="Proteomes" id="UP001335648">
    <property type="component" value="Unassembled WGS sequence"/>
</dbReference>
<gene>
    <name evidence="2" type="ORF">CesoFtcFv8_011166</name>
</gene>
<dbReference type="EMBL" id="JAULUE010002054">
    <property type="protein sequence ID" value="KAK5894481.1"/>
    <property type="molecule type" value="Genomic_DNA"/>
</dbReference>
<keyword evidence="3" id="KW-1185">Reference proteome</keyword>
<organism evidence="2 3">
    <name type="scientific">Champsocephalus esox</name>
    <name type="common">pike icefish</name>
    <dbReference type="NCBI Taxonomy" id="159716"/>
    <lineage>
        <taxon>Eukaryota</taxon>
        <taxon>Metazoa</taxon>
        <taxon>Chordata</taxon>
        <taxon>Craniata</taxon>
        <taxon>Vertebrata</taxon>
        <taxon>Euteleostomi</taxon>
        <taxon>Actinopterygii</taxon>
        <taxon>Neopterygii</taxon>
        <taxon>Teleostei</taxon>
        <taxon>Neoteleostei</taxon>
        <taxon>Acanthomorphata</taxon>
        <taxon>Eupercaria</taxon>
        <taxon>Perciformes</taxon>
        <taxon>Notothenioidei</taxon>
        <taxon>Channichthyidae</taxon>
        <taxon>Champsocephalus</taxon>
    </lineage>
</organism>
<evidence type="ECO:0000313" key="2">
    <source>
        <dbReference type="EMBL" id="KAK5894481.1"/>
    </source>
</evidence>
<comment type="caution">
    <text evidence="2">The sequence shown here is derived from an EMBL/GenBank/DDBJ whole genome shotgun (WGS) entry which is preliminary data.</text>
</comment>
<dbReference type="AlphaFoldDB" id="A0AAN8BZ17"/>
<evidence type="ECO:0000313" key="3">
    <source>
        <dbReference type="Proteomes" id="UP001335648"/>
    </source>
</evidence>
<accession>A0AAN8BZ17</accession>
<feature type="region of interest" description="Disordered" evidence="1">
    <location>
        <begin position="36"/>
        <end position="66"/>
    </location>
</feature>
<sequence length="66" mass="7566">MQYYQENQRSQLGCCDVGTASCMDDTTRDLIGHIDQEADSRTHNPTLPSCVHKHKHTDTNKRLVKH</sequence>
<evidence type="ECO:0000256" key="1">
    <source>
        <dbReference type="SAM" id="MobiDB-lite"/>
    </source>
</evidence>
<protein>
    <submittedName>
        <fullName evidence="2">Uncharacterized protein</fullName>
    </submittedName>
</protein>
<proteinExistence type="predicted"/>
<name>A0AAN8BZ17_9TELE</name>